<dbReference type="Proteomes" id="UP000007305">
    <property type="component" value="Chromosome 8"/>
</dbReference>
<dbReference type="InterPro" id="IPR002775">
    <property type="entry name" value="DNA/RNA-bd_Alba-like"/>
</dbReference>
<dbReference type="InParanoid" id="A0A804QP95"/>
<proteinExistence type="predicted"/>
<dbReference type="AlphaFoldDB" id="A0A804QP95"/>
<protein>
    <recommendedName>
        <fullName evidence="1">DNA/RNA-binding protein Alba-like domain-containing protein</fullName>
    </recommendedName>
</protein>
<keyword evidence="3" id="KW-1185">Reference proteome</keyword>
<dbReference type="PIRSF" id="PIRSF030333">
    <property type="entry name" value="UCP030333_Alba"/>
    <property type="match status" value="1"/>
</dbReference>
<dbReference type="GO" id="GO:0005634">
    <property type="term" value="C:nucleus"/>
    <property type="evidence" value="ECO:0000318"/>
    <property type="project" value="GO_Central"/>
</dbReference>
<dbReference type="OrthoDB" id="1699369at2759"/>
<dbReference type="PANTHER" id="PTHR31947">
    <property type="entry name" value="DNA/RNA-BINDING PROTEIN ALBA 3"/>
    <property type="match status" value="1"/>
</dbReference>
<accession>A0A804QP95</accession>
<dbReference type="GO" id="GO:0003723">
    <property type="term" value="F:RNA binding"/>
    <property type="evidence" value="ECO:0000318"/>
    <property type="project" value="GO_Central"/>
</dbReference>
<sequence>MSGDTAAAVQAGGDAQQAVGRNRIQVSSSKKPLFFYVNLAKRYMQHHDDDVELSALGLAISTAVTVAEILKNNGLAVEKKVRTSTVDIKNEISTRSIQKAKKINIDLEPCLQIEIVLGKTNKFDELMAANDGDGTAGDGVGKNDKFDELMAANDGDGTAGGGNKQRFVIDFPTIFISSPLLDRSS</sequence>
<reference evidence="3" key="1">
    <citation type="journal article" date="2009" name="Science">
        <title>The B73 maize genome: complexity, diversity, and dynamics.</title>
        <authorList>
            <person name="Schnable P.S."/>
            <person name="Ware D."/>
            <person name="Fulton R.S."/>
            <person name="Stein J.C."/>
            <person name="Wei F."/>
            <person name="Pasternak S."/>
            <person name="Liang C."/>
            <person name="Zhang J."/>
            <person name="Fulton L."/>
            <person name="Graves T.A."/>
            <person name="Minx P."/>
            <person name="Reily A.D."/>
            <person name="Courtney L."/>
            <person name="Kruchowski S.S."/>
            <person name="Tomlinson C."/>
            <person name="Strong C."/>
            <person name="Delehaunty K."/>
            <person name="Fronick C."/>
            <person name="Courtney B."/>
            <person name="Rock S.M."/>
            <person name="Belter E."/>
            <person name="Du F."/>
            <person name="Kim K."/>
            <person name="Abbott R.M."/>
            <person name="Cotton M."/>
            <person name="Levy A."/>
            <person name="Marchetto P."/>
            <person name="Ochoa K."/>
            <person name="Jackson S.M."/>
            <person name="Gillam B."/>
            <person name="Chen W."/>
            <person name="Yan L."/>
            <person name="Higginbotham J."/>
            <person name="Cardenas M."/>
            <person name="Waligorski J."/>
            <person name="Applebaum E."/>
            <person name="Phelps L."/>
            <person name="Falcone J."/>
            <person name="Kanchi K."/>
            <person name="Thane T."/>
            <person name="Scimone A."/>
            <person name="Thane N."/>
            <person name="Henke J."/>
            <person name="Wang T."/>
            <person name="Ruppert J."/>
            <person name="Shah N."/>
            <person name="Rotter K."/>
            <person name="Hodges J."/>
            <person name="Ingenthron E."/>
            <person name="Cordes M."/>
            <person name="Kohlberg S."/>
            <person name="Sgro J."/>
            <person name="Delgado B."/>
            <person name="Mead K."/>
            <person name="Chinwalla A."/>
            <person name="Leonard S."/>
            <person name="Crouse K."/>
            <person name="Collura K."/>
            <person name="Kudrna D."/>
            <person name="Currie J."/>
            <person name="He R."/>
            <person name="Angelova A."/>
            <person name="Rajasekar S."/>
            <person name="Mueller T."/>
            <person name="Lomeli R."/>
            <person name="Scara G."/>
            <person name="Ko A."/>
            <person name="Delaney K."/>
            <person name="Wissotski M."/>
            <person name="Lopez G."/>
            <person name="Campos D."/>
            <person name="Braidotti M."/>
            <person name="Ashley E."/>
            <person name="Golser W."/>
            <person name="Kim H."/>
            <person name="Lee S."/>
            <person name="Lin J."/>
            <person name="Dujmic Z."/>
            <person name="Kim W."/>
            <person name="Talag J."/>
            <person name="Zuccolo A."/>
            <person name="Fan C."/>
            <person name="Sebastian A."/>
            <person name="Kramer M."/>
            <person name="Spiegel L."/>
            <person name="Nascimento L."/>
            <person name="Zutavern T."/>
            <person name="Miller B."/>
            <person name="Ambroise C."/>
            <person name="Muller S."/>
            <person name="Spooner W."/>
            <person name="Narechania A."/>
            <person name="Ren L."/>
            <person name="Wei S."/>
            <person name="Kumari S."/>
            <person name="Faga B."/>
            <person name="Levy M.J."/>
            <person name="McMahan L."/>
            <person name="Van Buren P."/>
            <person name="Vaughn M.W."/>
            <person name="Ying K."/>
            <person name="Yeh C.-T."/>
            <person name="Emrich S.J."/>
            <person name="Jia Y."/>
            <person name="Kalyanaraman A."/>
            <person name="Hsia A.-P."/>
            <person name="Barbazuk W.B."/>
            <person name="Baucom R.S."/>
            <person name="Brutnell T.P."/>
            <person name="Carpita N.C."/>
            <person name="Chaparro C."/>
            <person name="Chia J.-M."/>
            <person name="Deragon J.-M."/>
            <person name="Estill J.C."/>
            <person name="Fu Y."/>
            <person name="Jeddeloh J.A."/>
            <person name="Han Y."/>
            <person name="Lee H."/>
            <person name="Li P."/>
            <person name="Lisch D.R."/>
            <person name="Liu S."/>
            <person name="Liu Z."/>
            <person name="Nagel D.H."/>
            <person name="McCann M.C."/>
            <person name="SanMiguel P."/>
            <person name="Myers A.M."/>
            <person name="Nettleton D."/>
            <person name="Nguyen J."/>
            <person name="Penning B.W."/>
            <person name="Ponnala L."/>
            <person name="Schneider K.L."/>
            <person name="Schwartz D.C."/>
            <person name="Sharma A."/>
            <person name="Soderlund C."/>
            <person name="Springer N.M."/>
            <person name="Sun Q."/>
            <person name="Wang H."/>
            <person name="Waterman M."/>
            <person name="Westerman R."/>
            <person name="Wolfgruber T.K."/>
            <person name="Yang L."/>
            <person name="Yu Y."/>
            <person name="Zhang L."/>
            <person name="Zhou S."/>
            <person name="Zhu Q."/>
            <person name="Bennetzen J.L."/>
            <person name="Dawe R.K."/>
            <person name="Jiang J."/>
            <person name="Jiang N."/>
            <person name="Presting G.G."/>
            <person name="Wessler S.R."/>
            <person name="Aluru S."/>
            <person name="Martienssen R.A."/>
            <person name="Clifton S.W."/>
            <person name="McCombie W.R."/>
            <person name="Wing R.A."/>
            <person name="Wilson R.K."/>
        </authorList>
    </citation>
    <scope>NUCLEOTIDE SEQUENCE [LARGE SCALE GENOMIC DNA]</scope>
    <source>
        <strain evidence="3">cv. B73</strain>
    </source>
</reference>
<organism evidence="2 3">
    <name type="scientific">Zea mays</name>
    <name type="common">Maize</name>
    <dbReference type="NCBI Taxonomy" id="4577"/>
    <lineage>
        <taxon>Eukaryota</taxon>
        <taxon>Viridiplantae</taxon>
        <taxon>Streptophyta</taxon>
        <taxon>Embryophyta</taxon>
        <taxon>Tracheophyta</taxon>
        <taxon>Spermatophyta</taxon>
        <taxon>Magnoliopsida</taxon>
        <taxon>Liliopsida</taxon>
        <taxon>Poales</taxon>
        <taxon>Poaceae</taxon>
        <taxon>PACMAD clade</taxon>
        <taxon>Panicoideae</taxon>
        <taxon>Andropogonodae</taxon>
        <taxon>Andropogoneae</taxon>
        <taxon>Tripsacinae</taxon>
        <taxon>Zea</taxon>
    </lineage>
</organism>
<dbReference type="Pfam" id="PF01918">
    <property type="entry name" value="Alba"/>
    <property type="match status" value="1"/>
</dbReference>
<dbReference type="Gramene" id="Zm00001eb345760_T001">
    <property type="protein sequence ID" value="Zm00001eb345760_P001"/>
    <property type="gene ID" value="Zm00001eb345760"/>
</dbReference>
<gene>
    <name evidence="2" type="primary">LOC103635458</name>
</gene>
<reference evidence="2" key="3">
    <citation type="submission" date="2021-05" db="UniProtKB">
        <authorList>
            <consortium name="EnsemblPlants"/>
        </authorList>
    </citation>
    <scope>IDENTIFICATION</scope>
    <source>
        <strain evidence="2">cv. B73</strain>
    </source>
</reference>
<feature type="domain" description="DNA/RNA-binding protein Alba-like" evidence="1">
    <location>
        <begin position="22"/>
        <end position="84"/>
    </location>
</feature>
<dbReference type="PANTHER" id="PTHR31947:SF42">
    <property type="entry name" value="DNA_RNA-BINDING PROTEIN ALBA-LIKE DOMAIN-CONTAINING PROTEIN"/>
    <property type="match status" value="1"/>
</dbReference>
<reference evidence="2" key="2">
    <citation type="submission" date="2019-07" db="EMBL/GenBank/DDBJ databases">
        <authorList>
            <person name="Seetharam A."/>
            <person name="Woodhouse M."/>
            <person name="Cannon E."/>
        </authorList>
    </citation>
    <scope>NUCLEOTIDE SEQUENCE [LARGE SCALE GENOMIC DNA]</scope>
    <source>
        <strain evidence="2">cv. B73</strain>
    </source>
</reference>
<dbReference type="EnsemblPlants" id="Zm00001eb345760_T001">
    <property type="protein sequence ID" value="Zm00001eb345760_P001"/>
    <property type="gene ID" value="Zm00001eb345760"/>
</dbReference>
<name>A0A804QP95_MAIZE</name>
<dbReference type="InterPro" id="IPR014560">
    <property type="entry name" value="UCP030333_Alba"/>
</dbReference>
<dbReference type="Gene3D" id="3.30.110.20">
    <property type="entry name" value="Alba-like domain"/>
    <property type="match status" value="1"/>
</dbReference>
<dbReference type="InterPro" id="IPR036882">
    <property type="entry name" value="Alba-like_dom_sf"/>
</dbReference>
<dbReference type="SUPFAM" id="SSF82704">
    <property type="entry name" value="AlbA-like"/>
    <property type="match status" value="1"/>
</dbReference>
<evidence type="ECO:0000259" key="1">
    <source>
        <dbReference type="Pfam" id="PF01918"/>
    </source>
</evidence>
<evidence type="ECO:0000313" key="3">
    <source>
        <dbReference type="Proteomes" id="UP000007305"/>
    </source>
</evidence>
<evidence type="ECO:0000313" key="2">
    <source>
        <dbReference type="EnsemblPlants" id="Zm00001eb345760_P001"/>
    </source>
</evidence>